<evidence type="ECO:0000256" key="4">
    <source>
        <dbReference type="ARBA" id="ARBA00022807"/>
    </source>
</evidence>
<dbReference type="EMBL" id="BAAFSV010000004">
    <property type="protein sequence ID" value="GAB1316816.1"/>
    <property type="molecule type" value="Genomic_DNA"/>
</dbReference>
<name>A0ABQ0GGC2_9PEZI</name>
<keyword evidence="5" id="KW-0732">Signal</keyword>
<feature type="chain" id="PRO_5045078359" description="NlpC/P60 domain-containing protein" evidence="5">
    <location>
        <begin position="21"/>
        <end position="277"/>
    </location>
</feature>
<feature type="signal peptide" evidence="5">
    <location>
        <begin position="1"/>
        <end position="20"/>
    </location>
</feature>
<evidence type="ECO:0000256" key="1">
    <source>
        <dbReference type="ARBA" id="ARBA00007074"/>
    </source>
</evidence>
<dbReference type="RefSeq" id="XP_070918547.1">
    <property type="nucleotide sequence ID" value="XM_071062446.1"/>
</dbReference>
<dbReference type="Gene3D" id="3.90.1720.10">
    <property type="entry name" value="endopeptidase domain like (from Nostoc punctiforme)"/>
    <property type="match status" value="1"/>
</dbReference>
<keyword evidence="3" id="KW-0378">Hydrolase</keyword>
<keyword evidence="2" id="KW-0645">Protease</keyword>
<dbReference type="Pfam" id="PF00877">
    <property type="entry name" value="NLPC_P60"/>
    <property type="match status" value="1"/>
</dbReference>
<evidence type="ECO:0000256" key="5">
    <source>
        <dbReference type="SAM" id="SignalP"/>
    </source>
</evidence>
<evidence type="ECO:0000256" key="2">
    <source>
        <dbReference type="ARBA" id="ARBA00022670"/>
    </source>
</evidence>
<dbReference type="Proteomes" id="UP001628179">
    <property type="component" value="Unassembled WGS sequence"/>
</dbReference>
<dbReference type="SUPFAM" id="SSF54001">
    <property type="entry name" value="Cysteine proteinases"/>
    <property type="match status" value="1"/>
</dbReference>
<protein>
    <recommendedName>
        <fullName evidence="6">NlpC/P60 domain-containing protein</fullName>
    </recommendedName>
</protein>
<evidence type="ECO:0000313" key="7">
    <source>
        <dbReference type="EMBL" id="GAB1316816.1"/>
    </source>
</evidence>
<dbReference type="PANTHER" id="PTHR47359:SF3">
    <property type="entry name" value="NLP_P60 DOMAIN-CONTAINING PROTEIN-RELATED"/>
    <property type="match status" value="1"/>
</dbReference>
<gene>
    <name evidence="7" type="ORF">MFIFM68171_07026</name>
</gene>
<sequence>MVELTPLFFVVSLLLSPAIALPPEEGVFGRAIGDSCWATEGKGTCQTTSNCRGISYPQPFCPNDPDNVQCCVEIPCKVGSLSGFCRSVSNNGCSGGHFDPGNHCPGSQDIQCCLKGSTQPGTGTVGERVLAKAKEASGLPYAWGGGSCSGPTHDNPPWQFGEIGFDCSGLVCWAVCQVTGRDLFSAGLRNTRSMYCASQATLGYQKYPFSQRKAGDAVFFGGACSCSGSDSIHHVGLVMEDGGDMMWNAPNDDINKVMAMSISGFGETPCPYVIRFT</sequence>
<comment type="caution">
    <text evidence="7">The sequence shown here is derived from an EMBL/GenBank/DDBJ whole genome shotgun (WGS) entry which is preliminary data.</text>
</comment>
<dbReference type="GeneID" id="98177769"/>
<dbReference type="InterPro" id="IPR000064">
    <property type="entry name" value="NLP_P60_dom"/>
</dbReference>
<comment type="similarity">
    <text evidence="1">Belongs to the peptidase C40 family.</text>
</comment>
<evidence type="ECO:0000256" key="3">
    <source>
        <dbReference type="ARBA" id="ARBA00022801"/>
    </source>
</evidence>
<keyword evidence="4" id="KW-0788">Thiol protease</keyword>
<accession>A0ABQ0GGC2</accession>
<proteinExistence type="inferred from homology"/>
<organism evidence="7 8">
    <name type="scientific">Madurella fahalii</name>
    <dbReference type="NCBI Taxonomy" id="1157608"/>
    <lineage>
        <taxon>Eukaryota</taxon>
        <taxon>Fungi</taxon>
        <taxon>Dikarya</taxon>
        <taxon>Ascomycota</taxon>
        <taxon>Pezizomycotina</taxon>
        <taxon>Sordariomycetes</taxon>
        <taxon>Sordariomycetidae</taxon>
        <taxon>Sordariales</taxon>
        <taxon>Sordariales incertae sedis</taxon>
        <taxon>Madurella</taxon>
    </lineage>
</organism>
<keyword evidence="8" id="KW-1185">Reference proteome</keyword>
<dbReference type="PANTHER" id="PTHR47359">
    <property type="entry name" value="PEPTIDOGLYCAN DL-ENDOPEPTIDASE CWLO"/>
    <property type="match status" value="1"/>
</dbReference>
<dbReference type="PROSITE" id="PS51935">
    <property type="entry name" value="NLPC_P60"/>
    <property type="match status" value="1"/>
</dbReference>
<reference evidence="7 8" key="1">
    <citation type="submission" date="2024-09" db="EMBL/GenBank/DDBJ databases">
        <title>Itraconazole resistance in Madurella fahalii resulting from another homologue of gene encoding cytochrome P450 14-alpha sterol demethylase (CYP51).</title>
        <authorList>
            <person name="Yoshioka I."/>
            <person name="Fahal A.H."/>
            <person name="Kaneko S."/>
            <person name="Yaguchi T."/>
        </authorList>
    </citation>
    <scope>NUCLEOTIDE SEQUENCE [LARGE SCALE GENOMIC DNA]</scope>
    <source>
        <strain evidence="7 8">IFM 68171</strain>
    </source>
</reference>
<dbReference type="InterPro" id="IPR051794">
    <property type="entry name" value="PG_Endopeptidase_C40"/>
</dbReference>
<feature type="domain" description="NlpC/P60" evidence="6">
    <location>
        <begin position="123"/>
        <end position="277"/>
    </location>
</feature>
<dbReference type="InterPro" id="IPR038765">
    <property type="entry name" value="Papain-like_cys_pep_sf"/>
</dbReference>
<evidence type="ECO:0000313" key="8">
    <source>
        <dbReference type="Proteomes" id="UP001628179"/>
    </source>
</evidence>
<evidence type="ECO:0000259" key="6">
    <source>
        <dbReference type="PROSITE" id="PS51935"/>
    </source>
</evidence>